<accession>A0A511NC79</accession>
<comment type="caution">
    <text evidence="2">The sequence shown here is derived from an EMBL/GenBank/DDBJ whole genome shotgun (WGS) entry which is preliminary data.</text>
</comment>
<name>A0A511NC79_9FLAO</name>
<dbReference type="CDD" id="cd00371">
    <property type="entry name" value="HMA"/>
    <property type="match status" value="1"/>
</dbReference>
<evidence type="ECO:0000313" key="3">
    <source>
        <dbReference type="Proteomes" id="UP000321245"/>
    </source>
</evidence>
<proteinExistence type="predicted"/>
<dbReference type="PROSITE" id="PS50846">
    <property type="entry name" value="HMA_2"/>
    <property type="match status" value="1"/>
</dbReference>
<dbReference type="Proteomes" id="UP000321245">
    <property type="component" value="Unassembled WGS sequence"/>
</dbReference>
<protein>
    <recommendedName>
        <fullName evidence="1">HMA domain-containing protein</fullName>
    </recommendedName>
</protein>
<dbReference type="InterPro" id="IPR036163">
    <property type="entry name" value="HMA_dom_sf"/>
</dbReference>
<dbReference type="InterPro" id="IPR006121">
    <property type="entry name" value="HMA_dom"/>
</dbReference>
<gene>
    <name evidence="2" type="ORF">EB1_02200</name>
</gene>
<reference evidence="2 3" key="1">
    <citation type="submission" date="2019-07" db="EMBL/GenBank/DDBJ databases">
        <title>Whole genome shotgun sequence of Empedobacter brevis NBRC 14943.</title>
        <authorList>
            <person name="Hosoyama A."/>
            <person name="Uohara A."/>
            <person name="Ohji S."/>
            <person name="Ichikawa N."/>
        </authorList>
    </citation>
    <scope>NUCLEOTIDE SEQUENCE [LARGE SCALE GENOMIC DNA]</scope>
    <source>
        <strain evidence="2 3">NBRC 14943</strain>
    </source>
</reference>
<dbReference type="Gene3D" id="3.30.70.100">
    <property type="match status" value="1"/>
</dbReference>
<sequence length="86" mass="9745">MISFEICKTKLKNMETKELKFKTNINCSGCVSKVKPFLDELEGVASWEVDTENEDKVLSVIITQATDEEIIDTVEEVGFEAELIKE</sequence>
<feature type="domain" description="HMA" evidence="1">
    <location>
        <begin position="16"/>
        <end position="82"/>
    </location>
</feature>
<dbReference type="Pfam" id="PF00403">
    <property type="entry name" value="HMA"/>
    <property type="match status" value="1"/>
</dbReference>
<dbReference type="GO" id="GO:0046872">
    <property type="term" value="F:metal ion binding"/>
    <property type="evidence" value="ECO:0007669"/>
    <property type="project" value="InterPro"/>
</dbReference>
<evidence type="ECO:0000313" key="2">
    <source>
        <dbReference type="EMBL" id="GEM50430.1"/>
    </source>
</evidence>
<keyword evidence="3" id="KW-1185">Reference proteome</keyword>
<organism evidence="2 3">
    <name type="scientific">Empedobacter brevis NBRC 14943 = ATCC 43319</name>
    <dbReference type="NCBI Taxonomy" id="1218108"/>
    <lineage>
        <taxon>Bacteria</taxon>
        <taxon>Pseudomonadati</taxon>
        <taxon>Bacteroidota</taxon>
        <taxon>Flavobacteriia</taxon>
        <taxon>Flavobacteriales</taxon>
        <taxon>Weeksellaceae</taxon>
        <taxon>Empedobacter</taxon>
    </lineage>
</organism>
<dbReference type="EMBL" id="BJXC01000001">
    <property type="protein sequence ID" value="GEM50430.1"/>
    <property type="molecule type" value="Genomic_DNA"/>
</dbReference>
<dbReference type="SUPFAM" id="SSF55008">
    <property type="entry name" value="HMA, heavy metal-associated domain"/>
    <property type="match status" value="1"/>
</dbReference>
<dbReference type="STRING" id="1218108.GCA_000382425_00218"/>
<dbReference type="AlphaFoldDB" id="A0A511NC79"/>
<evidence type="ECO:0000259" key="1">
    <source>
        <dbReference type="PROSITE" id="PS50846"/>
    </source>
</evidence>